<evidence type="ECO:0000313" key="1">
    <source>
        <dbReference type="EMBL" id="AFM41058.1"/>
    </source>
</evidence>
<dbReference type="EMBL" id="CP003639">
    <property type="protein sequence ID" value="AFM41058.1"/>
    <property type="molecule type" value="Genomic_DNA"/>
</dbReference>
<evidence type="ECO:0000313" key="2">
    <source>
        <dbReference type="Proteomes" id="UP000002892"/>
    </source>
</evidence>
<proteinExistence type="predicted"/>
<dbReference type="RefSeq" id="WP_014827062.1">
    <property type="nucleotide sequence ID" value="NC_018068.1"/>
</dbReference>
<name>I4D5I4_DESAJ</name>
<accession>I4D5I4</accession>
<organism evidence="1 2">
    <name type="scientific">Desulfosporosinus acidiphilus (strain DSM 22704 / JCM 16185 / SJ4)</name>
    <dbReference type="NCBI Taxonomy" id="646529"/>
    <lineage>
        <taxon>Bacteria</taxon>
        <taxon>Bacillati</taxon>
        <taxon>Bacillota</taxon>
        <taxon>Clostridia</taxon>
        <taxon>Eubacteriales</taxon>
        <taxon>Desulfitobacteriaceae</taxon>
        <taxon>Desulfosporosinus</taxon>
    </lineage>
</organism>
<dbReference type="AlphaFoldDB" id="I4D5I4"/>
<reference evidence="1 2" key="1">
    <citation type="journal article" date="2012" name="J. Bacteriol.">
        <title>Complete genome sequences of Desulfosporosinus orientis DSM765T, Desulfosporosinus youngiae DSM17734T, Desulfosporosinus meridiei DSM13257T, and Desulfosporosinus acidiphilus DSM22704T.</title>
        <authorList>
            <person name="Pester M."/>
            <person name="Brambilla E."/>
            <person name="Alazard D."/>
            <person name="Rattei T."/>
            <person name="Weinmaier T."/>
            <person name="Han J."/>
            <person name="Lucas S."/>
            <person name="Lapidus A."/>
            <person name="Cheng J.F."/>
            <person name="Goodwin L."/>
            <person name="Pitluck S."/>
            <person name="Peters L."/>
            <person name="Ovchinnikova G."/>
            <person name="Teshima H."/>
            <person name="Detter J.C."/>
            <person name="Han C.S."/>
            <person name="Tapia R."/>
            <person name="Land M.L."/>
            <person name="Hauser L."/>
            <person name="Kyrpides N.C."/>
            <person name="Ivanova N.N."/>
            <person name="Pagani I."/>
            <person name="Huntmann M."/>
            <person name="Wei C.L."/>
            <person name="Davenport K.W."/>
            <person name="Daligault H."/>
            <person name="Chain P.S."/>
            <person name="Chen A."/>
            <person name="Mavromatis K."/>
            <person name="Markowitz V."/>
            <person name="Szeto E."/>
            <person name="Mikhailova N."/>
            <person name="Pati A."/>
            <person name="Wagner M."/>
            <person name="Woyke T."/>
            <person name="Ollivier B."/>
            <person name="Klenk H.P."/>
            <person name="Spring S."/>
            <person name="Loy A."/>
        </authorList>
    </citation>
    <scope>NUCLEOTIDE SEQUENCE [LARGE SCALE GENOMIC DNA]</scope>
    <source>
        <strain evidence="2">DSM 22704 / JCM 16185 / SJ4</strain>
    </source>
</reference>
<sequence length="80" mass="8923">MKRKVFQSVALILCIGLIVLEIGCVHRTPYGSTPEKAISVYLDTNTSSYRILDEKKDSSFSSNSTRYIATVDCKYKLAGK</sequence>
<dbReference type="HOGENOM" id="CLU_172412_0_0_9"/>
<protein>
    <submittedName>
        <fullName evidence="1">Uncharacterized protein</fullName>
    </submittedName>
</protein>
<dbReference type="KEGG" id="dai:Desaci_2087"/>
<dbReference type="Proteomes" id="UP000002892">
    <property type="component" value="Chromosome"/>
</dbReference>
<keyword evidence="2" id="KW-1185">Reference proteome</keyword>
<dbReference type="STRING" id="646529.Desaci_2087"/>
<gene>
    <name evidence="1" type="ordered locus">Desaci_2087</name>
</gene>